<protein>
    <submittedName>
        <fullName evidence="5">Specificity protein S</fullName>
    </submittedName>
</protein>
<dbReference type="EMBL" id="AP025732">
    <property type="protein sequence ID" value="BDI14909.1"/>
    <property type="molecule type" value="Genomic_DNA"/>
</dbReference>
<evidence type="ECO:0000313" key="6">
    <source>
        <dbReference type="Proteomes" id="UP001055453"/>
    </source>
</evidence>
<evidence type="ECO:0000259" key="4">
    <source>
        <dbReference type="Pfam" id="PF01420"/>
    </source>
</evidence>
<dbReference type="SUPFAM" id="SSF116734">
    <property type="entry name" value="DNA methylase specificity domain"/>
    <property type="match status" value="2"/>
</dbReference>
<dbReference type="PANTHER" id="PTHR30408">
    <property type="entry name" value="TYPE-1 RESTRICTION ENZYME ECOKI SPECIFICITY PROTEIN"/>
    <property type="match status" value="1"/>
</dbReference>
<dbReference type="RefSeq" id="WP_251958413.1">
    <property type="nucleotide sequence ID" value="NZ_AP025732.1"/>
</dbReference>
<comment type="similarity">
    <text evidence="1">Belongs to the type-I restriction system S methylase family.</text>
</comment>
<dbReference type="Pfam" id="PF01420">
    <property type="entry name" value="Methylase_S"/>
    <property type="match status" value="2"/>
</dbReference>
<keyword evidence="2" id="KW-0680">Restriction system</keyword>
<accession>A0ABN6PXR2</accession>
<dbReference type="InterPro" id="IPR000055">
    <property type="entry name" value="Restrct_endonuc_typeI_TRD"/>
</dbReference>
<dbReference type="PANTHER" id="PTHR30408:SF12">
    <property type="entry name" value="TYPE I RESTRICTION ENZYME MJAVIII SPECIFICITY SUBUNIT"/>
    <property type="match status" value="1"/>
</dbReference>
<gene>
    <name evidence="5" type="primary">hsdS</name>
    <name evidence="5" type="ORF">ANSO36C_07110</name>
</gene>
<dbReference type="CDD" id="cd17516">
    <property type="entry name" value="RMtype1_S_HinAWORF1578P-TRD2-CR2_like"/>
    <property type="match status" value="1"/>
</dbReference>
<proteinExistence type="inferred from homology"/>
<feature type="domain" description="Type I restriction modification DNA specificity" evidence="4">
    <location>
        <begin position="8"/>
        <end position="184"/>
    </location>
</feature>
<organism evidence="5 6">
    <name type="scientific">Nostoc cf. commune SO-36</name>
    <dbReference type="NCBI Taxonomy" id="449208"/>
    <lineage>
        <taxon>Bacteria</taxon>
        <taxon>Bacillati</taxon>
        <taxon>Cyanobacteriota</taxon>
        <taxon>Cyanophyceae</taxon>
        <taxon>Nostocales</taxon>
        <taxon>Nostocaceae</taxon>
        <taxon>Nostoc</taxon>
    </lineage>
</organism>
<dbReference type="Gene3D" id="3.90.220.20">
    <property type="entry name" value="DNA methylase specificity domains"/>
    <property type="match status" value="2"/>
</dbReference>
<dbReference type="Gene3D" id="1.10.287.1120">
    <property type="entry name" value="Bipartite methylase S protein"/>
    <property type="match status" value="1"/>
</dbReference>
<dbReference type="Proteomes" id="UP001055453">
    <property type="component" value="Chromosome"/>
</dbReference>
<keyword evidence="6" id="KW-1185">Reference proteome</keyword>
<keyword evidence="3" id="KW-0238">DNA-binding</keyword>
<evidence type="ECO:0000256" key="1">
    <source>
        <dbReference type="ARBA" id="ARBA00010923"/>
    </source>
</evidence>
<feature type="domain" description="Type I restriction modification DNA specificity" evidence="4">
    <location>
        <begin position="217"/>
        <end position="386"/>
    </location>
</feature>
<sequence>MKKTQLTQTIKIKDLGKVITGTTPPTVNQQYFGGKYLFIKPSDITEDQRYIFDTEITLSDAGYEYQKLKVLPKNSISVVCIGTIGKKMCLTSQTCFTNQQLNSIVVNKSKYDPLYIYYLMRKYVPYLKQLNAGSTSGRENVNKSSFENIEIQVHELPTQKKIAGILSAYDDLIENNTRRIKILEEMAQTLYHEWFVKFRFPGHEHTKMVDSELGLIPEGWEVKQLSEVCQRITDGSHWSPKSVDKGYPMASVKDMSTWGLNVESCRKISQHDYEKLVRNDCKPLKNDILIAKDGNTYLKHMFVVEKEIDLVILSSIAIVRPNLDNILPYILVFHLLDPPVKSRLKNYVSGAAIPRIILKDFAKFPVVVPSIDIQHKFFNIAEAMIKNCHCLIAKNHNLRQTRDLLLPKLISGEIDVEHLEITTEDIAA</sequence>
<dbReference type="InterPro" id="IPR052021">
    <property type="entry name" value="Type-I_RS_S_subunit"/>
</dbReference>
<evidence type="ECO:0000256" key="2">
    <source>
        <dbReference type="ARBA" id="ARBA00022747"/>
    </source>
</evidence>
<reference evidence="5" key="1">
    <citation type="submission" date="2022-04" db="EMBL/GenBank/DDBJ databases">
        <title>Complete genome sequence of a cyanobacterium, Nostoc sp. SO-36, isolated in Antarctica.</title>
        <authorList>
            <person name="Kanesaki Y."/>
            <person name="Effendi D."/>
            <person name="Sakamoto T."/>
            <person name="Ohtani S."/>
            <person name="Awai K."/>
        </authorList>
    </citation>
    <scope>NUCLEOTIDE SEQUENCE</scope>
    <source>
        <strain evidence="5">SO-36</strain>
    </source>
</reference>
<name>A0ABN6PXR2_NOSCO</name>
<evidence type="ECO:0000313" key="5">
    <source>
        <dbReference type="EMBL" id="BDI14909.1"/>
    </source>
</evidence>
<dbReference type="InterPro" id="IPR044946">
    <property type="entry name" value="Restrct_endonuc_typeI_TRD_sf"/>
</dbReference>
<evidence type="ECO:0000256" key="3">
    <source>
        <dbReference type="ARBA" id="ARBA00023125"/>
    </source>
</evidence>